<dbReference type="EMBL" id="HBUF01533120">
    <property type="protein sequence ID" value="CAG6752380.1"/>
    <property type="molecule type" value="Transcribed_RNA"/>
</dbReference>
<feature type="compositionally biased region" description="Acidic residues" evidence="1">
    <location>
        <begin position="232"/>
        <end position="241"/>
    </location>
</feature>
<accession>A0A8D8ZSK0</accession>
<name>A0A8D8ZSK0_9HEMI</name>
<sequence length="258" mass="28556">MHSKTQGHRQVPVQIRHNVRDIQNPTTGIESQVPVQIRHNVRDMQNPTTGIESPKKPEEQPMRIQSIIMKTSNQNVSIMRKQESGPHYELTYPTISNTSTSDETIGPFITDHTFNTDYSRIYGTSNETVTPYETCDTMVIESNVSSVQGFQNVNVLTPNQTSVQSYQTSVNSVIIQQDFNSVIIQQDPSQSTLFHYYEPYTNVGKPISYENKKRNGGAEEAGCGEAKSGREGEEETGDGGEEGGHIGEPSDQEGAGEG</sequence>
<dbReference type="AlphaFoldDB" id="A0A8D8ZSK0"/>
<dbReference type="EMBL" id="HBUF01533121">
    <property type="protein sequence ID" value="CAG6752383.1"/>
    <property type="molecule type" value="Transcribed_RNA"/>
</dbReference>
<evidence type="ECO:0000256" key="1">
    <source>
        <dbReference type="SAM" id="MobiDB-lite"/>
    </source>
</evidence>
<proteinExistence type="predicted"/>
<feature type="region of interest" description="Disordered" evidence="1">
    <location>
        <begin position="210"/>
        <end position="258"/>
    </location>
</feature>
<evidence type="ECO:0000313" key="2">
    <source>
        <dbReference type="EMBL" id="CAG6752380.1"/>
    </source>
</evidence>
<organism evidence="2">
    <name type="scientific">Cacopsylla melanoneura</name>
    <dbReference type="NCBI Taxonomy" id="428564"/>
    <lineage>
        <taxon>Eukaryota</taxon>
        <taxon>Metazoa</taxon>
        <taxon>Ecdysozoa</taxon>
        <taxon>Arthropoda</taxon>
        <taxon>Hexapoda</taxon>
        <taxon>Insecta</taxon>
        <taxon>Pterygota</taxon>
        <taxon>Neoptera</taxon>
        <taxon>Paraneoptera</taxon>
        <taxon>Hemiptera</taxon>
        <taxon>Sternorrhyncha</taxon>
        <taxon>Psylloidea</taxon>
        <taxon>Psyllidae</taxon>
        <taxon>Psyllinae</taxon>
        <taxon>Cacopsylla</taxon>
    </lineage>
</organism>
<protein>
    <submittedName>
        <fullName evidence="2">Uncharacterized protein</fullName>
    </submittedName>
</protein>
<reference evidence="2" key="1">
    <citation type="submission" date="2021-05" db="EMBL/GenBank/DDBJ databases">
        <authorList>
            <person name="Alioto T."/>
            <person name="Alioto T."/>
            <person name="Gomez Garrido J."/>
        </authorList>
    </citation>
    <scope>NUCLEOTIDE SEQUENCE</scope>
</reference>